<name>A0A0P9TKU4_PSEAV</name>
<protein>
    <submittedName>
        <fullName evidence="1">Uncharacterized protein</fullName>
    </submittedName>
</protein>
<dbReference type="AlphaFoldDB" id="A0A0P9TKU4"/>
<sequence length="318" mass="34563">MQTDQYLINHLLVAEGLHDACVVAGQVDHHVGAALERGLYPQHAQTGVAEHFTGHACLAVPDRGLELEHDLVAPAVVGALDRAHVLSVQRRRHLDLAQRAQRYGHDHVICGVAGCASLDGDLVLLLNDCRHRRVGLDGLELLDERLGQHRTATGQARSTQVTLVDRAINPRLLGKVQQRQARRLVVAGADLLVDQLTRRGRQVQTVQPVGDVDLVQREQGAVGSGVFRVVNRTREVVQRVVVALDGFGGRRLFDGQVSLSEVHAVDQVAGRANKFRRRHGRQLEAVQVAVQHRLSLGVADPLAGRQTGTSAQAGLGFQ</sequence>
<proteinExistence type="predicted"/>
<dbReference type="Proteomes" id="UP000050265">
    <property type="component" value="Unassembled WGS sequence"/>
</dbReference>
<dbReference type="EMBL" id="LJQP01000077">
    <property type="protein sequence ID" value="KPX75441.1"/>
    <property type="molecule type" value="Genomic_DNA"/>
</dbReference>
<organism evidence="1 2">
    <name type="scientific">Pseudomonas amygdali pv. lachrymans</name>
    <name type="common">Pseudomonas syringae pv. lachrymans</name>
    <dbReference type="NCBI Taxonomy" id="53707"/>
    <lineage>
        <taxon>Bacteria</taxon>
        <taxon>Pseudomonadati</taxon>
        <taxon>Pseudomonadota</taxon>
        <taxon>Gammaproteobacteria</taxon>
        <taxon>Pseudomonadales</taxon>
        <taxon>Pseudomonadaceae</taxon>
        <taxon>Pseudomonas</taxon>
        <taxon>Pseudomonas amygdali</taxon>
    </lineage>
</organism>
<accession>A0A0P9TKU4</accession>
<comment type="caution">
    <text evidence="1">The sequence shown here is derived from an EMBL/GenBank/DDBJ whole genome shotgun (WGS) entry which is preliminary data.</text>
</comment>
<reference evidence="1 2" key="1">
    <citation type="submission" date="2015-09" db="EMBL/GenBank/DDBJ databases">
        <title>Genome announcement of multiple Pseudomonas syringae strains.</title>
        <authorList>
            <person name="Thakur S."/>
            <person name="Wang P.W."/>
            <person name="Gong Y."/>
            <person name="Weir B.S."/>
            <person name="Guttman D.S."/>
        </authorList>
    </citation>
    <scope>NUCLEOTIDE SEQUENCE [LARGE SCALE GENOMIC DNA]</scope>
    <source>
        <strain evidence="1 2">ICMP3507</strain>
    </source>
</reference>
<gene>
    <name evidence="1" type="ORF">ALO35_05748</name>
</gene>
<evidence type="ECO:0000313" key="2">
    <source>
        <dbReference type="Proteomes" id="UP000050265"/>
    </source>
</evidence>
<evidence type="ECO:0000313" key="1">
    <source>
        <dbReference type="EMBL" id="KPX75441.1"/>
    </source>
</evidence>